<keyword evidence="1" id="KW-1133">Transmembrane helix</keyword>
<evidence type="ECO:0000313" key="3">
    <source>
        <dbReference type="Proteomes" id="UP001318300"/>
    </source>
</evidence>
<gene>
    <name evidence="2" type="ORF">E9228_003245</name>
</gene>
<proteinExistence type="predicted"/>
<evidence type="ECO:0000313" key="2">
    <source>
        <dbReference type="EMBL" id="NII42576.1"/>
    </source>
</evidence>
<comment type="caution">
    <text evidence="2">The sequence shown here is derived from an EMBL/GenBank/DDBJ whole genome shotgun (WGS) entry which is preliminary data.</text>
</comment>
<dbReference type="RefSeq" id="WP_166781549.1">
    <property type="nucleotide sequence ID" value="NZ_JAAOYO010000005.1"/>
</dbReference>
<keyword evidence="3" id="KW-1185">Reference proteome</keyword>
<keyword evidence="1" id="KW-0472">Membrane</keyword>
<sequence length="72" mass="7996">MSRPEGAPNKGSWRRTRRWFIVAIVFGVLALLFAILGLVGTSSVGNLVPVVGWAIFVVGFSLAVRLEDRRRR</sequence>
<organism evidence="2 3">
    <name type="scientific">Curtobacterium salicis</name>
    <dbReference type="NCBI Taxonomy" id="1779862"/>
    <lineage>
        <taxon>Bacteria</taxon>
        <taxon>Bacillati</taxon>
        <taxon>Actinomycetota</taxon>
        <taxon>Actinomycetes</taxon>
        <taxon>Micrococcales</taxon>
        <taxon>Microbacteriaceae</taxon>
        <taxon>Curtobacterium</taxon>
    </lineage>
</organism>
<evidence type="ECO:0000256" key="1">
    <source>
        <dbReference type="SAM" id="Phobius"/>
    </source>
</evidence>
<reference evidence="2 3" key="1">
    <citation type="submission" date="2020-03" db="EMBL/GenBank/DDBJ databases">
        <title>Above-ground endophytic microbial communities from plants in different locations in the United States.</title>
        <authorList>
            <person name="Frank C."/>
        </authorList>
    </citation>
    <scope>NUCLEOTIDE SEQUENCE [LARGE SCALE GENOMIC DNA]</scope>
    <source>
        <strain evidence="2 3">WW7</strain>
    </source>
</reference>
<protein>
    <submittedName>
        <fullName evidence="2">Uncharacterized membrane protein YhaH (DUF805 family)</fullName>
    </submittedName>
</protein>
<feature type="transmembrane region" description="Helical" evidence="1">
    <location>
        <begin position="20"/>
        <end position="41"/>
    </location>
</feature>
<dbReference type="EMBL" id="JAAOYO010000005">
    <property type="protein sequence ID" value="NII42576.1"/>
    <property type="molecule type" value="Genomic_DNA"/>
</dbReference>
<keyword evidence="1" id="KW-0812">Transmembrane</keyword>
<accession>A0ABX0TDQ2</accession>
<dbReference type="Proteomes" id="UP001318300">
    <property type="component" value="Unassembled WGS sequence"/>
</dbReference>
<name>A0ABX0TDQ2_9MICO</name>
<feature type="transmembrane region" description="Helical" evidence="1">
    <location>
        <begin position="47"/>
        <end position="66"/>
    </location>
</feature>